<dbReference type="PANTHER" id="PTHR39466">
    <property type="entry name" value="RGS DOMAIN-CONTAINING PROTEIN"/>
    <property type="match status" value="1"/>
</dbReference>
<dbReference type="OrthoDB" id="3232309at2759"/>
<accession>A0A0F4ZCD5</accession>
<keyword evidence="1" id="KW-0812">Transmembrane</keyword>
<evidence type="ECO:0008006" key="4">
    <source>
        <dbReference type="Google" id="ProtNLM"/>
    </source>
</evidence>
<proteinExistence type="predicted"/>
<feature type="transmembrane region" description="Helical" evidence="1">
    <location>
        <begin position="102"/>
        <end position="120"/>
    </location>
</feature>
<name>A0A0F4ZCD5_9PEZI</name>
<keyword evidence="3" id="KW-1185">Reference proteome</keyword>
<dbReference type="Proteomes" id="UP000033483">
    <property type="component" value="Unassembled WGS sequence"/>
</dbReference>
<feature type="transmembrane region" description="Helical" evidence="1">
    <location>
        <begin position="203"/>
        <end position="224"/>
    </location>
</feature>
<gene>
    <name evidence="2" type="ORF">TD95_004967</name>
</gene>
<reference evidence="2 3" key="1">
    <citation type="submission" date="2015-03" db="EMBL/GenBank/DDBJ databases">
        <authorList>
            <person name="Radwan O."/>
            <person name="Al-Naeli F.A."/>
            <person name="Rendon G.A."/>
            <person name="Fields C."/>
        </authorList>
    </citation>
    <scope>NUCLEOTIDE SEQUENCE [LARGE SCALE GENOMIC DNA]</scope>
    <source>
        <strain evidence="2">CR-DP1</strain>
    </source>
</reference>
<feature type="transmembrane region" description="Helical" evidence="1">
    <location>
        <begin position="77"/>
        <end position="96"/>
    </location>
</feature>
<dbReference type="AlphaFoldDB" id="A0A0F4ZCD5"/>
<dbReference type="EMBL" id="LAEV01001591">
    <property type="protein sequence ID" value="KKA27786.1"/>
    <property type="molecule type" value="Genomic_DNA"/>
</dbReference>
<keyword evidence="1" id="KW-1133">Transmembrane helix</keyword>
<organism evidence="2 3">
    <name type="scientific">Thielaviopsis punctulata</name>
    <dbReference type="NCBI Taxonomy" id="72032"/>
    <lineage>
        <taxon>Eukaryota</taxon>
        <taxon>Fungi</taxon>
        <taxon>Dikarya</taxon>
        <taxon>Ascomycota</taxon>
        <taxon>Pezizomycotina</taxon>
        <taxon>Sordariomycetes</taxon>
        <taxon>Hypocreomycetidae</taxon>
        <taxon>Microascales</taxon>
        <taxon>Ceratocystidaceae</taxon>
        <taxon>Thielaviopsis</taxon>
    </lineage>
</organism>
<comment type="caution">
    <text evidence="2">The sequence shown here is derived from an EMBL/GenBank/DDBJ whole genome shotgun (WGS) entry which is preliminary data.</text>
</comment>
<dbReference type="PANTHER" id="PTHR39466:SF1">
    <property type="entry name" value="RGS DOMAIN-CONTAINING PROTEIN"/>
    <property type="match status" value="1"/>
</dbReference>
<protein>
    <recommendedName>
        <fullName evidence="4">RGS domain-containing protein</fullName>
    </recommendedName>
</protein>
<evidence type="ECO:0000313" key="2">
    <source>
        <dbReference type="EMBL" id="KKA27786.1"/>
    </source>
</evidence>
<evidence type="ECO:0000256" key="1">
    <source>
        <dbReference type="SAM" id="Phobius"/>
    </source>
</evidence>
<keyword evidence="1" id="KW-0472">Membrane</keyword>
<sequence length="230" mass="25860">MDRVIATYIMSTARRQLHLTPTDRKRLLGSVSCSTSPATLKTVFSNIDYILRTASYPHFLHWAFANANCARLHALQLLSGLLIALSVLPALVLILSDAARPWRLFLFPPLVLALSLLLLARQRICLFLFLQGVRQVRPWEQFLDEEAVGEKNRLSITPFGPANAEYKDSWLQAYEQRGEWRKVFERTARVQEKALARVQRSVVLRNVGAATVLAVGVMGVLVSVPEGGFY</sequence>
<evidence type="ECO:0000313" key="3">
    <source>
        <dbReference type="Proteomes" id="UP000033483"/>
    </source>
</evidence>